<evidence type="ECO:0000256" key="4">
    <source>
        <dbReference type="SAM" id="Coils"/>
    </source>
</evidence>
<proteinExistence type="predicted"/>
<evidence type="ECO:0000256" key="1">
    <source>
        <dbReference type="ARBA" id="ARBA00004555"/>
    </source>
</evidence>
<protein>
    <recommendedName>
        <fullName evidence="8">Thyroid hormone receptor interactor 11</fullName>
    </recommendedName>
</protein>
<keyword evidence="3 4" id="KW-0175">Coiled coil</keyword>
<dbReference type="EMBL" id="OX459969">
    <property type="protein sequence ID" value="CAI9172936.1"/>
    <property type="molecule type" value="Genomic_DNA"/>
</dbReference>
<feature type="coiled-coil region" evidence="4">
    <location>
        <begin position="364"/>
        <end position="411"/>
    </location>
</feature>
<evidence type="ECO:0008006" key="8">
    <source>
        <dbReference type="Google" id="ProtNLM"/>
    </source>
</evidence>
<keyword evidence="7" id="KW-1185">Reference proteome</keyword>
<feature type="coiled-coil region" evidence="4">
    <location>
        <begin position="210"/>
        <end position="319"/>
    </location>
</feature>
<evidence type="ECO:0000313" key="7">
    <source>
        <dbReference type="Proteomes" id="UP001176941"/>
    </source>
</evidence>
<dbReference type="Proteomes" id="UP001176941">
    <property type="component" value="Chromosome 33"/>
</dbReference>
<feature type="region of interest" description="Disordered" evidence="5">
    <location>
        <begin position="321"/>
        <end position="364"/>
    </location>
</feature>
<comment type="subcellular location">
    <subcellularLocation>
        <location evidence="1">Golgi apparatus</location>
    </subcellularLocation>
</comment>
<organism evidence="6 7">
    <name type="scientific">Rangifer tarandus platyrhynchus</name>
    <name type="common">Svalbard reindeer</name>
    <dbReference type="NCBI Taxonomy" id="3082113"/>
    <lineage>
        <taxon>Eukaryota</taxon>
        <taxon>Metazoa</taxon>
        <taxon>Chordata</taxon>
        <taxon>Craniata</taxon>
        <taxon>Vertebrata</taxon>
        <taxon>Euteleostomi</taxon>
        <taxon>Mammalia</taxon>
        <taxon>Eutheria</taxon>
        <taxon>Laurasiatheria</taxon>
        <taxon>Artiodactyla</taxon>
        <taxon>Ruminantia</taxon>
        <taxon>Pecora</taxon>
        <taxon>Cervidae</taxon>
        <taxon>Odocoileinae</taxon>
        <taxon>Rangifer</taxon>
    </lineage>
</organism>
<dbReference type="PANTHER" id="PTHR18921:SF2">
    <property type="entry name" value="THYROID RECEPTOR-INTERACTING PROTEIN 11"/>
    <property type="match status" value="1"/>
</dbReference>
<reference evidence="6" key="1">
    <citation type="submission" date="2023-04" db="EMBL/GenBank/DDBJ databases">
        <authorList>
            <consortium name="ELIXIR-Norway"/>
        </authorList>
    </citation>
    <scope>NUCLEOTIDE SEQUENCE [LARGE SCALE GENOMIC DNA]</scope>
</reference>
<keyword evidence="2" id="KW-0333">Golgi apparatus</keyword>
<evidence type="ECO:0000256" key="2">
    <source>
        <dbReference type="ARBA" id="ARBA00023034"/>
    </source>
</evidence>
<name>A0ABN8ZL55_RANTA</name>
<evidence type="ECO:0000256" key="3">
    <source>
        <dbReference type="ARBA" id="ARBA00023054"/>
    </source>
</evidence>
<sequence>MSWFGGLGCSLGHSLGQVGGTVASLTDCVSSFTKDVLRKGAGKVEELLDTAREEVVDFESVLKAEIKRLRILCSDLEEKYEASELQLKLQTASYRHQLHQKDVEIKLLTARQAAMKEELLKLQSVTHSVNLHDSFQPSTPEPSSLGYDVYQHGSAFQNDDMDFADLIWSQQEINRLSNEVLRLEADVSHWRHFAQTSTAQGADSFNLKEIYKLQNTIKELEENRNKEIDDHQLEMAALQEIHQQKLAEISSRHRKQLKDYEEMIHDMQKTIQVVAAEKVTSTKKIRGLEIRVKYLKKKLSSVEKEMDALVRDQDQVNETNKKFKKGELKPSIKHSDAVTENEKVLPQRTSLEEASRQQQPLSDAENEMMRLSSLKQNKNLIEENLKLQKRAQVLEKENSLSNREKEELQLSLVGLNNEYEPIKSSTIGHMNLDSEVHHLRYDLEIKEGKLNENTAEKKLLIPELGELDRQKQKRQCVWF</sequence>
<dbReference type="PANTHER" id="PTHR18921">
    <property type="entry name" value="MYOSIN HEAVY CHAIN - RELATED"/>
    <property type="match status" value="1"/>
</dbReference>
<accession>A0ABN8ZL55</accession>
<evidence type="ECO:0000256" key="5">
    <source>
        <dbReference type="SAM" id="MobiDB-lite"/>
    </source>
</evidence>
<gene>
    <name evidence="6" type="ORF">MRATA1EN1_LOCUS21898</name>
</gene>
<feature type="compositionally biased region" description="Basic and acidic residues" evidence="5">
    <location>
        <begin position="321"/>
        <end position="355"/>
    </location>
</feature>
<evidence type="ECO:0000313" key="6">
    <source>
        <dbReference type="EMBL" id="CAI9172936.1"/>
    </source>
</evidence>
<feature type="coiled-coil region" evidence="4">
    <location>
        <begin position="59"/>
        <end position="86"/>
    </location>
</feature>